<dbReference type="PROSITE" id="PS50157">
    <property type="entry name" value="ZINC_FINGER_C2H2_2"/>
    <property type="match status" value="2"/>
</dbReference>
<gene>
    <name evidence="9" type="ORF">NHX12_006045</name>
</gene>
<name>A0A9Q0IE87_9TELE</name>
<dbReference type="Pfam" id="PF00096">
    <property type="entry name" value="zf-C2H2"/>
    <property type="match status" value="2"/>
</dbReference>
<feature type="region of interest" description="Disordered" evidence="6">
    <location>
        <begin position="877"/>
        <end position="929"/>
    </location>
</feature>
<feature type="region of interest" description="Disordered" evidence="6">
    <location>
        <begin position="964"/>
        <end position="1045"/>
    </location>
</feature>
<feature type="region of interest" description="Disordered" evidence="6">
    <location>
        <begin position="1197"/>
        <end position="1224"/>
    </location>
</feature>
<feature type="region of interest" description="Disordered" evidence="6">
    <location>
        <begin position="1141"/>
        <end position="1167"/>
    </location>
</feature>
<dbReference type="SUPFAM" id="SSF54695">
    <property type="entry name" value="POZ domain"/>
    <property type="match status" value="1"/>
</dbReference>
<dbReference type="InterPro" id="IPR000210">
    <property type="entry name" value="BTB/POZ_dom"/>
</dbReference>
<dbReference type="GO" id="GO:0008270">
    <property type="term" value="F:zinc ion binding"/>
    <property type="evidence" value="ECO:0007669"/>
    <property type="project" value="UniProtKB-KW"/>
</dbReference>
<feature type="compositionally biased region" description="Basic and acidic residues" evidence="6">
    <location>
        <begin position="1028"/>
        <end position="1041"/>
    </location>
</feature>
<organism evidence="9 10">
    <name type="scientific">Muraenolepis orangiensis</name>
    <name type="common">Patagonian moray cod</name>
    <dbReference type="NCBI Taxonomy" id="630683"/>
    <lineage>
        <taxon>Eukaryota</taxon>
        <taxon>Metazoa</taxon>
        <taxon>Chordata</taxon>
        <taxon>Craniata</taxon>
        <taxon>Vertebrata</taxon>
        <taxon>Euteleostomi</taxon>
        <taxon>Actinopterygii</taxon>
        <taxon>Neopterygii</taxon>
        <taxon>Teleostei</taxon>
        <taxon>Neoteleostei</taxon>
        <taxon>Acanthomorphata</taxon>
        <taxon>Zeiogadaria</taxon>
        <taxon>Gadariae</taxon>
        <taxon>Gadiformes</taxon>
        <taxon>Muraenolepidoidei</taxon>
        <taxon>Muraenolepididae</taxon>
        <taxon>Muraenolepis</taxon>
    </lineage>
</organism>
<dbReference type="InterPro" id="IPR011333">
    <property type="entry name" value="SKP1/BTB/POZ_sf"/>
</dbReference>
<evidence type="ECO:0000256" key="6">
    <source>
        <dbReference type="SAM" id="MobiDB-lite"/>
    </source>
</evidence>
<reference evidence="9" key="1">
    <citation type="submission" date="2022-07" db="EMBL/GenBank/DDBJ databases">
        <title>Chromosome-level genome of Muraenolepis orangiensis.</title>
        <authorList>
            <person name="Kim J."/>
        </authorList>
    </citation>
    <scope>NUCLEOTIDE SEQUENCE</scope>
    <source>
        <strain evidence="9">KU_S4_2022</strain>
        <tissue evidence="9">Muscle</tissue>
    </source>
</reference>
<feature type="compositionally biased region" description="Gly residues" evidence="6">
    <location>
        <begin position="1199"/>
        <end position="1214"/>
    </location>
</feature>
<proteinExistence type="predicted"/>
<dbReference type="SUPFAM" id="SSF57667">
    <property type="entry name" value="beta-beta-alpha zinc fingers"/>
    <property type="match status" value="1"/>
</dbReference>
<dbReference type="InterPro" id="IPR036236">
    <property type="entry name" value="Znf_C2H2_sf"/>
</dbReference>
<feature type="compositionally biased region" description="Basic and acidic residues" evidence="6">
    <location>
        <begin position="758"/>
        <end position="770"/>
    </location>
</feature>
<comment type="caution">
    <text evidence="9">The sequence shown here is derived from an EMBL/GenBank/DDBJ whole genome shotgun (WGS) entry which is preliminary data.</text>
</comment>
<dbReference type="EMBL" id="JANIIK010000112">
    <property type="protein sequence ID" value="KAJ3593711.1"/>
    <property type="molecule type" value="Genomic_DNA"/>
</dbReference>
<dbReference type="Pfam" id="PF00651">
    <property type="entry name" value="BTB"/>
    <property type="match status" value="1"/>
</dbReference>
<feature type="region of interest" description="Disordered" evidence="6">
    <location>
        <begin position="1057"/>
        <end position="1121"/>
    </location>
</feature>
<feature type="compositionally biased region" description="Basic and acidic residues" evidence="6">
    <location>
        <begin position="1065"/>
        <end position="1082"/>
    </location>
</feature>
<feature type="compositionally biased region" description="Basic and acidic residues" evidence="6">
    <location>
        <begin position="1107"/>
        <end position="1121"/>
    </location>
</feature>
<dbReference type="PANTHER" id="PTHR35537">
    <property type="entry name" value="DNA DAMAGE-INDUCIBLE APOPTOSIS SUPPRESSOR PROTEIN DDIAS"/>
    <property type="match status" value="1"/>
</dbReference>
<dbReference type="Gene3D" id="2.40.50.140">
    <property type="entry name" value="Nucleic acid-binding proteins"/>
    <property type="match status" value="1"/>
</dbReference>
<dbReference type="Gene3D" id="3.30.710.10">
    <property type="entry name" value="Potassium Channel Kv1.1, Chain A"/>
    <property type="match status" value="1"/>
</dbReference>
<dbReference type="PROSITE" id="PS50097">
    <property type="entry name" value="BTB"/>
    <property type="match status" value="1"/>
</dbReference>
<dbReference type="SUPFAM" id="SSF50249">
    <property type="entry name" value="Nucleic acid-binding proteins"/>
    <property type="match status" value="1"/>
</dbReference>
<feature type="region of interest" description="Disordered" evidence="6">
    <location>
        <begin position="416"/>
        <end position="464"/>
    </location>
</feature>
<feature type="compositionally biased region" description="Polar residues" evidence="6">
    <location>
        <begin position="1147"/>
        <end position="1158"/>
    </location>
</feature>
<dbReference type="GO" id="GO:1902230">
    <property type="term" value="P:negative regulation of intrinsic apoptotic signaling pathway in response to DNA damage"/>
    <property type="evidence" value="ECO:0007669"/>
    <property type="project" value="InterPro"/>
</dbReference>
<feature type="compositionally biased region" description="Basic and acidic residues" evidence="6">
    <location>
        <begin position="705"/>
        <end position="718"/>
    </location>
</feature>
<dbReference type="FunFam" id="3.30.160.60:FF:000100">
    <property type="entry name" value="Zinc finger 45-like"/>
    <property type="match status" value="1"/>
</dbReference>
<evidence type="ECO:0000256" key="4">
    <source>
        <dbReference type="ARBA" id="ARBA00022833"/>
    </source>
</evidence>
<keyword evidence="4" id="KW-0862">Zinc</keyword>
<dbReference type="Proteomes" id="UP001148018">
    <property type="component" value="Unassembled WGS sequence"/>
</dbReference>
<keyword evidence="2" id="KW-0677">Repeat</keyword>
<evidence type="ECO:0000256" key="3">
    <source>
        <dbReference type="ARBA" id="ARBA00022771"/>
    </source>
</evidence>
<accession>A0A9Q0IE87</accession>
<feature type="region of interest" description="Disordered" evidence="6">
    <location>
        <begin position="322"/>
        <end position="350"/>
    </location>
</feature>
<evidence type="ECO:0000256" key="2">
    <source>
        <dbReference type="ARBA" id="ARBA00022737"/>
    </source>
</evidence>
<feature type="domain" description="BTB" evidence="7">
    <location>
        <begin position="534"/>
        <end position="597"/>
    </location>
</feature>
<feature type="region of interest" description="Disordered" evidence="6">
    <location>
        <begin position="272"/>
        <end position="304"/>
    </location>
</feature>
<feature type="domain" description="C2H2-type" evidence="8">
    <location>
        <begin position="1333"/>
        <end position="1355"/>
    </location>
</feature>
<keyword evidence="1" id="KW-0479">Metal-binding</keyword>
<feature type="region of interest" description="Disordered" evidence="6">
    <location>
        <begin position="470"/>
        <end position="489"/>
    </location>
</feature>
<dbReference type="Gene3D" id="3.30.160.60">
    <property type="entry name" value="Classic Zinc Finger"/>
    <property type="match status" value="2"/>
</dbReference>
<feature type="compositionally biased region" description="Basic residues" evidence="6">
    <location>
        <begin position="771"/>
        <end position="786"/>
    </location>
</feature>
<dbReference type="InterPro" id="IPR013087">
    <property type="entry name" value="Znf_C2H2_type"/>
</dbReference>
<feature type="region of interest" description="Disordered" evidence="6">
    <location>
        <begin position="205"/>
        <end position="252"/>
    </location>
</feature>
<dbReference type="PROSITE" id="PS00028">
    <property type="entry name" value="ZINC_FINGER_C2H2_1"/>
    <property type="match status" value="2"/>
</dbReference>
<evidence type="ECO:0000313" key="9">
    <source>
        <dbReference type="EMBL" id="KAJ3593711.1"/>
    </source>
</evidence>
<dbReference type="InterPro" id="IPR043522">
    <property type="entry name" value="DDIAS"/>
</dbReference>
<keyword evidence="3 5" id="KW-0863">Zinc-finger</keyword>
<keyword evidence="10" id="KW-1185">Reference proteome</keyword>
<feature type="compositionally biased region" description="Polar residues" evidence="6">
    <location>
        <begin position="446"/>
        <end position="464"/>
    </location>
</feature>
<feature type="compositionally biased region" description="Basic and acidic residues" evidence="6">
    <location>
        <begin position="964"/>
        <end position="977"/>
    </location>
</feature>
<protein>
    <submittedName>
        <fullName evidence="9">Uncharacterized protein</fullName>
    </submittedName>
</protein>
<dbReference type="Pfam" id="PF08646">
    <property type="entry name" value="Rep_fac-A_C"/>
    <property type="match status" value="1"/>
</dbReference>
<dbReference type="CDD" id="cd18186">
    <property type="entry name" value="BTB_POZ_ZBTB_KLHL-like"/>
    <property type="match status" value="1"/>
</dbReference>
<evidence type="ECO:0000256" key="1">
    <source>
        <dbReference type="ARBA" id="ARBA00022723"/>
    </source>
</evidence>
<feature type="compositionally biased region" description="Basic and acidic residues" evidence="6">
    <location>
        <begin position="920"/>
        <end position="929"/>
    </location>
</feature>
<feature type="region of interest" description="Disordered" evidence="6">
    <location>
        <begin position="698"/>
        <end position="718"/>
    </location>
</feature>
<evidence type="ECO:0000259" key="7">
    <source>
        <dbReference type="PROSITE" id="PS50097"/>
    </source>
</evidence>
<dbReference type="OrthoDB" id="9948238at2759"/>
<dbReference type="GO" id="GO:0005634">
    <property type="term" value="C:nucleus"/>
    <property type="evidence" value="ECO:0007669"/>
    <property type="project" value="TreeGrafter"/>
</dbReference>
<dbReference type="SMART" id="SM00225">
    <property type="entry name" value="BTB"/>
    <property type="match status" value="1"/>
</dbReference>
<dbReference type="GO" id="GO:0005737">
    <property type="term" value="C:cytoplasm"/>
    <property type="evidence" value="ECO:0007669"/>
    <property type="project" value="TreeGrafter"/>
</dbReference>
<dbReference type="PANTHER" id="PTHR35537:SF1">
    <property type="entry name" value="DNA DAMAGE-INDUCED APOPTOSIS SUPPRESSOR PROTEIN"/>
    <property type="match status" value="1"/>
</dbReference>
<dbReference type="InterPro" id="IPR012340">
    <property type="entry name" value="NA-bd_OB-fold"/>
</dbReference>
<evidence type="ECO:0000256" key="5">
    <source>
        <dbReference type="PROSITE-ProRule" id="PRU00042"/>
    </source>
</evidence>
<evidence type="ECO:0000259" key="8">
    <source>
        <dbReference type="PROSITE" id="PS50157"/>
    </source>
</evidence>
<dbReference type="SMART" id="SM00355">
    <property type="entry name" value="ZnF_C2H2"/>
    <property type="match status" value="2"/>
</dbReference>
<evidence type="ECO:0000313" key="10">
    <source>
        <dbReference type="Proteomes" id="UP001148018"/>
    </source>
</evidence>
<feature type="domain" description="C2H2-type" evidence="8">
    <location>
        <begin position="1305"/>
        <end position="1332"/>
    </location>
</feature>
<dbReference type="InterPro" id="IPR013955">
    <property type="entry name" value="Rep_factor-A_C"/>
</dbReference>
<feature type="region of interest" description="Disordered" evidence="6">
    <location>
        <begin position="734"/>
        <end position="786"/>
    </location>
</feature>
<sequence>MPVRRAVVDAAVLHVQDGRVVYPSCRTCCSRIDLQPHDHTRYECSKCGYSCPRAQVGYRYRLSLRVARDTSIFGVTVFGSCLDPFFGLHASGLQRLMEEDEEPVEAATRAALLQQAVEDCFIGRHFIFRIKVNHTGSGPWFDSDGGVTGACTATGSTHFISTQVLLPPGGGGAGCPVVLYYRALLQRALGSLRAGCGLMDTAGPRPTAADTQRALPTAPPLANKERGFSVGHSFKRSPDALAEGWPRDTVDGWEDDDELVFSESLEAFMAGQENGVSESGTTDPAPCHSNGHGRSPLSSRSRRRTLADVGNTTPEWAGRVIEAPRHSGPSCPASGGPTGARRFSPDPGSARDRAVVDVYNCSADLFGDPVDDIIVHPLDFIPPLQSTPLLRMHVPTTGSGSAAVHWSAAPGTITTTPCRAPSHRFHAGPLHSPGTRPYPKRDPVASGQTRKNHGQNLKLTSRRSSVVSQHSALSASITGPPGSDVGPLGPSSEQLSLAITITAPVVTSGTQEVSEHAAFLMTNLNILRCRALFCDCVVRGGGDSAHLYPAHRCVLAASSPVFAALLPSSGALLELHDPRLPAAVLAHVLDYIYTGVVPSLGGLQLFYSLLGAAEYLQMDGLLGALRAGTAEDWGLHMRAGHRFYSDDKFGKTPPVTPRHTWSDPYAANAEDYEESHHHETHATNQISCIKQLEVNVASSTGDGHSNAKSDLCPRPEHTRCTVDVNSRDHLIRAEEQEQSWRSQEPEPATGHRIPSTMEQRRNLRYREQQRSRRSRDQKKRNLRTRVNTKKPLCLSLLTTNNVCGSPVRWTAEVSTSSPAPLDTTLVNLHNKSPPPLPHRSLSVSSCKSGGAVPVIHHSSEVLPHSFLPVGYTRPASRTTCCQPGSTAAAEEEEEERTPQSNDTENTDDGRPAAEIWTSENPKEDPPEVQEHNVLDYVTENGEVYEGNMAGFKDCLVRCGISHTDHHEDHEEGRREQPEDGLQSGGQKVSRVATVAGGRVTLGGADASRPVAGRSPESENHHGNPFPRWEGDRKGEGSHDNQDDGIYSLQSTFDFVKGSLSTSDQPEERSRSFSDQPDKEKKPPGSRPLQEIEIRSRPQISSTPPVDKTSHHTHDNTEERTYLGHLRYHYLPSERSHLTETHLDQADQTRPPSDPNQSPKGEGRFYSREPPSAKLLFLDISSKSVQLQVFHHNRVREKGTGYGAAEGESGEGWGAEAGPQDPTEEPCAVLRVPPGIELNPRHATEKWCNVDMCGEETRRTGTGQEIRGVAALKFKEQGYHPATALTPLTSPWPCAPAWSPETQQLYRCSLCERSFSQRGSLNRHVRSHLGVRPYLCPRCPMTFSRQYRVTEHMRVHERCVLREDHLKASRPSTES</sequence>